<dbReference type="EMBL" id="SRLO01000618">
    <property type="protein sequence ID" value="TNN50395.1"/>
    <property type="molecule type" value="Genomic_DNA"/>
</dbReference>
<dbReference type="GO" id="GO:0005886">
    <property type="term" value="C:plasma membrane"/>
    <property type="evidence" value="ECO:0007669"/>
    <property type="project" value="TreeGrafter"/>
</dbReference>
<evidence type="ECO:0000259" key="4">
    <source>
        <dbReference type="SMART" id="SM00423"/>
    </source>
</evidence>
<dbReference type="GO" id="GO:0017154">
    <property type="term" value="F:semaphorin receptor activity"/>
    <property type="evidence" value="ECO:0007669"/>
    <property type="project" value="InterPro"/>
</dbReference>
<sequence>MNDIRSCALEQRLHIGNRRSSWAPDATHSRGYLSRVPVEACDQYSTCTQCLGSGDPHCGWCVLHNMCTRKEKCERSSEPRRFASDIKHRGSSFGL</sequence>
<gene>
    <name evidence="5" type="primary">plxna4_12</name>
    <name evidence="5" type="ORF">EYF80_039382</name>
</gene>
<keyword evidence="2" id="KW-0472">Membrane</keyword>
<dbReference type="OrthoDB" id="125363at2759"/>
<dbReference type="SUPFAM" id="SSF103575">
    <property type="entry name" value="Plexin repeat"/>
    <property type="match status" value="1"/>
</dbReference>
<keyword evidence="6" id="KW-1185">Reference proteome</keyword>
<protein>
    <submittedName>
        <fullName evidence="5">Plexin-A4</fullName>
    </submittedName>
</protein>
<dbReference type="PANTHER" id="PTHR22625">
    <property type="entry name" value="PLEXIN"/>
    <property type="match status" value="1"/>
</dbReference>
<dbReference type="PANTHER" id="PTHR22625:SF34">
    <property type="entry name" value="PLEXIN-A4"/>
    <property type="match status" value="1"/>
</dbReference>
<proteinExistence type="predicted"/>
<dbReference type="InterPro" id="IPR016201">
    <property type="entry name" value="PSI"/>
</dbReference>
<organism evidence="5 6">
    <name type="scientific">Liparis tanakae</name>
    <name type="common">Tanaka's snailfish</name>
    <dbReference type="NCBI Taxonomy" id="230148"/>
    <lineage>
        <taxon>Eukaryota</taxon>
        <taxon>Metazoa</taxon>
        <taxon>Chordata</taxon>
        <taxon>Craniata</taxon>
        <taxon>Vertebrata</taxon>
        <taxon>Euteleostomi</taxon>
        <taxon>Actinopterygii</taxon>
        <taxon>Neopterygii</taxon>
        <taxon>Teleostei</taxon>
        <taxon>Neoteleostei</taxon>
        <taxon>Acanthomorphata</taxon>
        <taxon>Eupercaria</taxon>
        <taxon>Perciformes</taxon>
        <taxon>Cottioidei</taxon>
        <taxon>Cottales</taxon>
        <taxon>Liparidae</taxon>
        <taxon>Liparis</taxon>
    </lineage>
</organism>
<name>A0A4Z2GBG1_9TELE</name>
<dbReference type="GO" id="GO:0030334">
    <property type="term" value="P:regulation of cell migration"/>
    <property type="evidence" value="ECO:0007669"/>
    <property type="project" value="TreeGrafter"/>
</dbReference>
<dbReference type="InterPro" id="IPR002165">
    <property type="entry name" value="Plexin_repeat"/>
</dbReference>
<comment type="subcellular location">
    <subcellularLocation>
        <location evidence="1">Membrane</location>
    </subcellularLocation>
</comment>
<accession>A0A4Z2GBG1</accession>
<evidence type="ECO:0000256" key="1">
    <source>
        <dbReference type="ARBA" id="ARBA00004370"/>
    </source>
</evidence>
<evidence type="ECO:0000313" key="6">
    <source>
        <dbReference type="Proteomes" id="UP000314294"/>
    </source>
</evidence>
<comment type="caution">
    <text evidence="5">The sequence shown here is derived from an EMBL/GenBank/DDBJ whole genome shotgun (WGS) entry which is preliminary data.</text>
</comment>
<dbReference type="InterPro" id="IPR031148">
    <property type="entry name" value="Plexin"/>
</dbReference>
<feature type="domain" description="PSI" evidence="4">
    <location>
        <begin position="40"/>
        <end position="92"/>
    </location>
</feature>
<evidence type="ECO:0000256" key="3">
    <source>
        <dbReference type="ARBA" id="ARBA00023180"/>
    </source>
</evidence>
<dbReference type="SMART" id="SM00423">
    <property type="entry name" value="PSI"/>
    <property type="match status" value="1"/>
</dbReference>
<evidence type="ECO:0000313" key="5">
    <source>
        <dbReference type="EMBL" id="TNN50395.1"/>
    </source>
</evidence>
<dbReference type="GO" id="GO:0002116">
    <property type="term" value="C:semaphorin receptor complex"/>
    <property type="evidence" value="ECO:0007669"/>
    <property type="project" value="TreeGrafter"/>
</dbReference>
<dbReference type="Proteomes" id="UP000314294">
    <property type="component" value="Unassembled WGS sequence"/>
</dbReference>
<reference evidence="5 6" key="1">
    <citation type="submission" date="2019-03" db="EMBL/GenBank/DDBJ databases">
        <title>First draft genome of Liparis tanakae, snailfish: a comprehensive survey of snailfish specific genes.</title>
        <authorList>
            <person name="Kim W."/>
            <person name="Song I."/>
            <person name="Jeong J.-H."/>
            <person name="Kim D."/>
            <person name="Kim S."/>
            <person name="Ryu S."/>
            <person name="Song J.Y."/>
            <person name="Lee S.K."/>
        </authorList>
    </citation>
    <scope>NUCLEOTIDE SEQUENCE [LARGE SCALE GENOMIC DNA]</scope>
    <source>
        <tissue evidence="5">Muscle</tissue>
    </source>
</reference>
<dbReference type="Pfam" id="PF01437">
    <property type="entry name" value="PSI"/>
    <property type="match status" value="1"/>
</dbReference>
<dbReference type="AlphaFoldDB" id="A0A4Z2GBG1"/>
<keyword evidence="3" id="KW-0325">Glycoprotein</keyword>
<evidence type="ECO:0000256" key="2">
    <source>
        <dbReference type="ARBA" id="ARBA00023136"/>
    </source>
</evidence>
<dbReference type="Gene3D" id="3.30.1680.10">
    <property type="entry name" value="ligand-binding face of the semaphorins, domain 2"/>
    <property type="match status" value="1"/>
</dbReference>